<reference evidence="3 4" key="1">
    <citation type="journal article" date="2015" name="Genome Announc.">
        <title>Expanding the biotechnology potential of lactobacilli through comparative genomics of 213 strains and associated genera.</title>
        <authorList>
            <person name="Sun Z."/>
            <person name="Harris H.M."/>
            <person name="McCann A."/>
            <person name="Guo C."/>
            <person name="Argimon S."/>
            <person name="Zhang W."/>
            <person name="Yang X."/>
            <person name="Jeffery I.B."/>
            <person name="Cooney J.C."/>
            <person name="Kagawa T.F."/>
            <person name="Liu W."/>
            <person name="Song Y."/>
            <person name="Salvetti E."/>
            <person name="Wrobel A."/>
            <person name="Rasinkangas P."/>
            <person name="Parkhill J."/>
            <person name="Rea M.C."/>
            <person name="O'Sullivan O."/>
            <person name="Ritari J."/>
            <person name="Douillard F.P."/>
            <person name="Paul Ross R."/>
            <person name="Yang R."/>
            <person name="Briner A.E."/>
            <person name="Felis G.E."/>
            <person name="de Vos W.M."/>
            <person name="Barrangou R."/>
            <person name="Klaenhammer T.R."/>
            <person name="Caufield P.W."/>
            <person name="Cui Y."/>
            <person name="Zhang H."/>
            <person name="O'Toole P.W."/>
        </authorList>
    </citation>
    <scope>NUCLEOTIDE SEQUENCE [LARGE SCALE GENOMIC DNA]</scope>
    <source>
        <strain evidence="3 4">DSM 19682</strain>
    </source>
</reference>
<keyword evidence="1" id="KW-0472">Membrane</keyword>
<gene>
    <name evidence="3" type="ORF">FD03_GL001560</name>
</gene>
<feature type="domain" description="GGDEF" evidence="2">
    <location>
        <begin position="258"/>
        <end position="394"/>
    </location>
</feature>
<dbReference type="InterPro" id="IPR050469">
    <property type="entry name" value="Diguanylate_Cyclase"/>
</dbReference>
<dbReference type="InterPro" id="IPR029787">
    <property type="entry name" value="Nucleotide_cyclase"/>
</dbReference>
<dbReference type="Pfam" id="PF00990">
    <property type="entry name" value="GGDEF"/>
    <property type="match status" value="1"/>
</dbReference>
<feature type="transmembrane region" description="Helical" evidence="1">
    <location>
        <begin position="53"/>
        <end position="74"/>
    </location>
</feature>
<keyword evidence="4" id="KW-1185">Reference proteome</keyword>
<accession>A0A0R1K799</accession>
<protein>
    <submittedName>
        <fullName evidence="3">Protein containing diguanylate cyclase phosphodie sterase domain 1 (Ggdef)</fullName>
    </submittedName>
</protein>
<sequence length="401" mass="46736">MSINSNFDSFQSLLSVDGNINAIIIGLITVGLITIITIMAYSFENILRGNNSTVKRLIFEIIEGVVLAISMVLVQHIFKALNSGDMSSWFYATTQLTILLYSLYTMQNRIIEVMNIIAPVYIFGYRVVTGYNSYLLLFTASIVMLALTVIYIYRHTDLILSSQWRFIILQIMYGALWWAIIWPFHKFTPYYTINMVVGFVAYMYMIRYLAKWIRDSFKNYNNLSEKVNYDELTGIRNRASFDQVSKEVFKVYKNEPDVPLTIAMFDIDHFKKFNDTYGHMAGDKVLRHVATHFEHQLFHKTTRGQLFRYGGEEFIIIFRGLRADESSTVISEIRQELIQDPLDYNGQELNINVSFGVTELKDSDVSFRDLFKRVDRYLYESKDSGRNRITVENKTISFERS</sequence>
<dbReference type="EMBL" id="AZDZ01000019">
    <property type="protein sequence ID" value="KRK79195.1"/>
    <property type="molecule type" value="Genomic_DNA"/>
</dbReference>
<dbReference type="InterPro" id="IPR043128">
    <property type="entry name" value="Rev_trsase/Diguanyl_cyclase"/>
</dbReference>
<feature type="transmembrane region" description="Helical" evidence="1">
    <location>
        <begin position="166"/>
        <end position="184"/>
    </location>
</feature>
<dbReference type="PANTHER" id="PTHR45138">
    <property type="entry name" value="REGULATORY COMPONENTS OF SENSORY TRANSDUCTION SYSTEM"/>
    <property type="match status" value="1"/>
</dbReference>
<evidence type="ECO:0000313" key="4">
    <source>
        <dbReference type="Proteomes" id="UP000051248"/>
    </source>
</evidence>
<dbReference type="GO" id="GO:0052621">
    <property type="term" value="F:diguanylate cyclase activity"/>
    <property type="evidence" value="ECO:0007669"/>
    <property type="project" value="TreeGrafter"/>
</dbReference>
<dbReference type="GO" id="GO:0043709">
    <property type="term" value="P:cell adhesion involved in single-species biofilm formation"/>
    <property type="evidence" value="ECO:0007669"/>
    <property type="project" value="TreeGrafter"/>
</dbReference>
<dbReference type="eggNOG" id="COG3706">
    <property type="taxonomic scope" value="Bacteria"/>
</dbReference>
<dbReference type="InterPro" id="IPR000160">
    <property type="entry name" value="GGDEF_dom"/>
</dbReference>
<keyword evidence="1" id="KW-0812">Transmembrane</keyword>
<feature type="transmembrane region" description="Helical" evidence="1">
    <location>
        <begin position="110"/>
        <end position="128"/>
    </location>
</feature>
<dbReference type="GO" id="GO:0005886">
    <property type="term" value="C:plasma membrane"/>
    <property type="evidence" value="ECO:0007669"/>
    <property type="project" value="TreeGrafter"/>
</dbReference>
<feature type="transmembrane region" description="Helical" evidence="1">
    <location>
        <begin position="86"/>
        <end position="103"/>
    </location>
</feature>
<dbReference type="PANTHER" id="PTHR45138:SF9">
    <property type="entry name" value="DIGUANYLATE CYCLASE DGCM-RELATED"/>
    <property type="match status" value="1"/>
</dbReference>
<dbReference type="CDD" id="cd01949">
    <property type="entry name" value="GGDEF"/>
    <property type="match status" value="1"/>
</dbReference>
<dbReference type="NCBIfam" id="TIGR00254">
    <property type="entry name" value="GGDEF"/>
    <property type="match status" value="1"/>
</dbReference>
<comment type="caution">
    <text evidence="3">The sequence shown here is derived from an EMBL/GenBank/DDBJ whole genome shotgun (WGS) entry which is preliminary data.</text>
</comment>
<name>A0A0R1K799_9LACO</name>
<dbReference type="Gene3D" id="3.30.70.270">
    <property type="match status" value="1"/>
</dbReference>
<dbReference type="RefSeq" id="WP_025023105.1">
    <property type="nucleotide sequence ID" value="NZ_AZDZ01000019.1"/>
</dbReference>
<proteinExistence type="predicted"/>
<evidence type="ECO:0000259" key="2">
    <source>
        <dbReference type="PROSITE" id="PS50887"/>
    </source>
</evidence>
<evidence type="ECO:0000256" key="1">
    <source>
        <dbReference type="SAM" id="Phobius"/>
    </source>
</evidence>
<dbReference type="STRING" id="1423775.FD03_GL001560"/>
<dbReference type="GO" id="GO:1902201">
    <property type="term" value="P:negative regulation of bacterial-type flagellum-dependent cell motility"/>
    <property type="evidence" value="ECO:0007669"/>
    <property type="project" value="TreeGrafter"/>
</dbReference>
<dbReference type="PROSITE" id="PS50887">
    <property type="entry name" value="GGDEF"/>
    <property type="match status" value="1"/>
</dbReference>
<dbReference type="AlphaFoldDB" id="A0A0R1K799"/>
<dbReference type="Proteomes" id="UP000051248">
    <property type="component" value="Unassembled WGS sequence"/>
</dbReference>
<keyword evidence="1" id="KW-1133">Transmembrane helix</keyword>
<dbReference type="FunFam" id="3.30.70.270:FF:000001">
    <property type="entry name" value="Diguanylate cyclase domain protein"/>
    <property type="match status" value="1"/>
</dbReference>
<dbReference type="OrthoDB" id="9759607at2"/>
<feature type="transmembrane region" description="Helical" evidence="1">
    <location>
        <begin position="190"/>
        <end position="210"/>
    </location>
</feature>
<dbReference type="SUPFAM" id="SSF55073">
    <property type="entry name" value="Nucleotide cyclase"/>
    <property type="match status" value="1"/>
</dbReference>
<feature type="transmembrane region" description="Helical" evidence="1">
    <location>
        <begin position="134"/>
        <end position="154"/>
    </location>
</feature>
<dbReference type="SMART" id="SM00267">
    <property type="entry name" value="GGDEF"/>
    <property type="match status" value="1"/>
</dbReference>
<organism evidence="3 4">
    <name type="scientific">Companilactobacillus nodensis DSM 19682 = JCM 14932 = NBRC 107160</name>
    <dbReference type="NCBI Taxonomy" id="1423775"/>
    <lineage>
        <taxon>Bacteria</taxon>
        <taxon>Bacillati</taxon>
        <taxon>Bacillota</taxon>
        <taxon>Bacilli</taxon>
        <taxon>Lactobacillales</taxon>
        <taxon>Lactobacillaceae</taxon>
        <taxon>Companilactobacillus</taxon>
    </lineage>
</organism>
<dbReference type="PATRIC" id="fig|1423775.4.peg.1590"/>
<evidence type="ECO:0000313" key="3">
    <source>
        <dbReference type="EMBL" id="KRK79195.1"/>
    </source>
</evidence>
<feature type="transmembrane region" description="Helical" evidence="1">
    <location>
        <begin position="20"/>
        <end position="41"/>
    </location>
</feature>